<comment type="caution">
    <text evidence="16">The sequence shown here is derived from an EMBL/GenBank/DDBJ whole genome shotgun (WGS) entry which is preliminary data.</text>
</comment>
<accession>A0A644TIE4</accession>
<keyword evidence="14" id="KW-0175">Coiled coil</keyword>
<feature type="coiled-coil region" evidence="14">
    <location>
        <begin position="414"/>
        <end position="441"/>
    </location>
</feature>
<keyword evidence="9" id="KW-0862">Zinc</keyword>
<evidence type="ECO:0000259" key="15">
    <source>
        <dbReference type="PROSITE" id="PS50860"/>
    </source>
</evidence>
<dbReference type="FunFam" id="3.30.54.20:FF:000001">
    <property type="entry name" value="Alanine--tRNA ligase"/>
    <property type="match status" value="1"/>
</dbReference>
<dbReference type="FunFam" id="3.30.980.10:FF:000004">
    <property type="entry name" value="Alanine--tRNA ligase, cytoplasmic"/>
    <property type="match status" value="1"/>
</dbReference>
<keyword evidence="6 16" id="KW-0436">Ligase</keyword>
<dbReference type="GO" id="GO:0000049">
    <property type="term" value="F:tRNA binding"/>
    <property type="evidence" value="ECO:0007669"/>
    <property type="project" value="UniProtKB-KW"/>
</dbReference>
<evidence type="ECO:0000256" key="10">
    <source>
        <dbReference type="ARBA" id="ARBA00022840"/>
    </source>
</evidence>
<dbReference type="HAMAP" id="MF_00036_B">
    <property type="entry name" value="Ala_tRNA_synth_B"/>
    <property type="match status" value="1"/>
</dbReference>
<evidence type="ECO:0000256" key="3">
    <source>
        <dbReference type="ARBA" id="ARBA00013168"/>
    </source>
</evidence>
<dbReference type="InterPro" id="IPR009000">
    <property type="entry name" value="Transl_B-barrel_sf"/>
</dbReference>
<dbReference type="Gene3D" id="3.30.980.10">
    <property type="entry name" value="Threonyl-trna Synthetase, Chain A, domain 2"/>
    <property type="match status" value="1"/>
</dbReference>
<dbReference type="SUPFAM" id="SSF101353">
    <property type="entry name" value="Putative anticodon-binding domain of alanyl-tRNA synthetase (AlaRS)"/>
    <property type="match status" value="1"/>
</dbReference>
<dbReference type="InterPro" id="IPR003156">
    <property type="entry name" value="DHHA1_dom"/>
</dbReference>
<keyword evidence="10" id="KW-0067">ATP-binding</keyword>
<dbReference type="PROSITE" id="PS50860">
    <property type="entry name" value="AA_TRNA_LIGASE_II_ALA"/>
    <property type="match status" value="1"/>
</dbReference>
<dbReference type="FunFam" id="3.30.930.10:FF:000004">
    <property type="entry name" value="Alanine--tRNA ligase"/>
    <property type="match status" value="1"/>
</dbReference>
<dbReference type="NCBIfam" id="TIGR00344">
    <property type="entry name" value="alaS"/>
    <property type="match status" value="1"/>
</dbReference>
<proteinExistence type="inferred from homology"/>
<evidence type="ECO:0000256" key="4">
    <source>
        <dbReference type="ARBA" id="ARBA00017959"/>
    </source>
</evidence>
<reference evidence="16" key="1">
    <citation type="submission" date="2019-08" db="EMBL/GenBank/DDBJ databases">
        <authorList>
            <person name="Kucharzyk K."/>
            <person name="Murdoch R.W."/>
            <person name="Higgins S."/>
            <person name="Loffler F."/>
        </authorList>
    </citation>
    <scope>NUCLEOTIDE SEQUENCE</scope>
</reference>
<evidence type="ECO:0000256" key="12">
    <source>
        <dbReference type="ARBA" id="ARBA00022917"/>
    </source>
</evidence>
<dbReference type="InterPro" id="IPR018165">
    <property type="entry name" value="Ala-tRNA-synth_IIc_core"/>
</dbReference>
<dbReference type="AlphaFoldDB" id="A0A644TIE4"/>
<dbReference type="GO" id="GO:0004813">
    <property type="term" value="F:alanine-tRNA ligase activity"/>
    <property type="evidence" value="ECO:0007669"/>
    <property type="project" value="UniProtKB-EC"/>
</dbReference>
<dbReference type="SMART" id="SM00863">
    <property type="entry name" value="tRNA_SAD"/>
    <property type="match status" value="1"/>
</dbReference>
<feature type="domain" description="Alanyl-transfer RNA synthetases family profile" evidence="15">
    <location>
        <begin position="2"/>
        <end position="708"/>
    </location>
</feature>
<evidence type="ECO:0000256" key="7">
    <source>
        <dbReference type="ARBA" id="ARBA00022723"/>
    </source>
</evidence>
<dbReference type="Gene3D" id="3.30.54.20">
    <property type="match status" value="1"/>
</dbReference>
<evidence type="ECO:0000256" key="6">
    <source>
        <dbReference type="ARBA" id="ARBA00022598"/>
    </source>
</evidence>
<dbReference type="EC" id="6.1.1.7" evidence="3"/>
<dbReference type="EMBL" id="VSSQ01000028">
    <property type="protein sequence ID" value="MPL65491.1"/>
    <property type="molecule type" value="Genomic_DNA"/>
</dbReference>
<dbReference type="Pfam" id="PF07973">
    <property type="entry name" value="tRNA_SAD"/>
    <property type="match status" value="1"/>
</dbReference>
<dbReference type="GO" id="GO:0046872">
    <property type="term" value="F:metal ion binding"/>
    <property type="evidence" value="ECO:0007669"/>
    <property type="project" value="UniProtKB-KW"/>
</dbReference>
<dbReference type="Pfam" id="PF02272">
    <property type="entry name" value="DHHA1"/>
    <property type="match status" value="1"/>
</dbReference>
<dbReference type="PRINTS" id="PR00980">
    <property type="entry name" value="TRNASYNTHALA"/>
</dbReference>
<dbReference type="CDD" id="cd00673">
    <property type="entry name" value="AlaRS_core"/>
    <property type="match status" value="1"/>
</dbReference>
<evidence type="ECO:0000256" key="2">
    <source>
        <dbReference type="ARBA" id="ARBA00008226"/>
    </source>
</evidence>
<dbReference type="InterPro" id="IPR012947">
    <property type="entry name" value="tRNA_SAD"/>
</dbReference>
<dbReference type="InterPro" id="IPR002318">
    <property type="entry name" value="Ala-tRNA-lgiase_IIc"/>
</dbReference>
<dbReference type="InterPro" id="IPR050058">
    <property type="entry name" value="Ala-tRNA_ligase"/>
</dbReference>
<keyword evidence="12" id="KW-0648">Protein biosynthesis</keyword>
<dbReference type="InterPro" id="IPR023033">
    <property type="entry name" value="Ala_tRNA_ligase_euk/bac"/>
</dbReference>
<feature type="coiled-coil region" evidence="14">
    <location>
        <begin position="731"/>
        <end position="758"/>
    </location>
</feature>
<comment type="similarity">
    <text evidence="2">Belongs to the class-II aminoacyl-tRNA synthetase family.</text>
</comment>
<dbReference type="GO" id="GO:0005524">
    <property type="term" value="F:ATP binding"/>
    <property type="evidence" value="ECO:0007669"/>
    <property type="project" value="UniProtKB-KW"/>
</dbReference>
<dbReference type="Gene3D" id="6.10.250.550">
    <property type="match status" value="1"/>
</dbReference>
<dbReference type="FunFam" id="3.10.310.40:FF:000001">
    <property type="entry name" value="Alanine--tRNA ligase"/>
    <property type="match status" value="1"/>
</dbReference>
<keyword evidence="13" id="KW-0030">Aminoacyl-tRNA synthetase</keyword>
<dbReference type="Gene3D" id="3.30.930.10">
    <property type="entry name" value="Bira Bifunctional Protein, Domain 2"/>
    <property type="match status" value="1"/>
</dbReference>
<evidence type="ECO:0000256" key="9">
    <source>
        <dbReference type="ARBA" id="ARBA00022833"/>
    </source>
</evidence>
<dbReference type="SUPFAM" id="SSF55186">
    <property type="entry name" value="ThrRS/AlaRS common domain"/>
    <property type="match status" value="1"/>
</dbReference>
<evidence type="ECO:0000313" key="16">
    <source>
        <dbReference type="EMBL" id="MPL65491.1"/>
    </source>
</evidence>
<name>A0A644TIE4_9ZZZZ</name>
<evidence type="ECO:0000256" key="13">
    <source>
        <dbReference type="ARBA" id="ARBA00023146"/>
    </source>
</evidence>
<evidence type="ECO:0000256" key="5">
    <source>
        <dbReference type="ARBA" id="ARBA00022555"/>
    </source>
</evidence>
<dbReference type="Gene3D" id="2.40.30.130">
    <property type="match status" value="1"/>
</dbReference>
<gene>
    <name evidence="16" type="primary">alaS_5</name>
    <name evidence="16" type="ORF">SDC9_11155</name>
</gene>
<keyword evidence="7" id="KW-0479">Metal-binding</keyword>
<dbReference type="Pfam" id="PF01411">
    <property type="entry name" value="tRNA-synt_2c"/>
    <property type="match status" value="1"/>
</dbReference>
<protein>
    <recommendedName>
        <fullName evidence="4">Alanine--tRNA ligase</fullName>
        <ecNumber evidence="3">6.1.1.7</ecNumber>
    </recommendedName>
</protein>
<dbReference type="GO" id="GO:0002161">
    <property type="term" value="F:aminoacyl-tRNA deacylase activity"/>
    <property type="evidence" value="ECO:0007669"/>
    <property type="project" value="TreeGrafter"/>
</dbReference>
<evidence type="ECO:0000256" key="1">
    <source>
        <dbReference type="ARBA" id="ARBA00001947"/>
    </source>
</evidence>
<dbReference type="PANTHER" id="PTHR11777:SF9">
    <property type="entry name" value="ALANINE--TRNA LIGASE, CYTOPLASMIC"/>
    <property type="match status" value="1"/>
</dbReference>
<comment type="cofactor">
    <cofactor evidence="1">
        <name>Zn(2+)</name>
        <dbReference type="ChEBI" id="CHEBI:29105"/>
    </cofactor>
</comment>
<evidence type="ECO:0000256" key="8">
    <source>
        <dbReference type="ARBA" id="ARBA00022741"/>
    </source>
</evidence>
<dbReference type="InterPro" id="IPR018163">
    <property type="entry name" value="Thr/Ala-tRNA-synth_IIc_edit"/>
</dbReference>
<evidence type="ECO:0000256" key="11">
    <source>
        <dbReference type="ARBA" id="ARBA00022884"/>
    </source>
</evidence>
<dbReference type="SUPFAM" id="SSF55681">
    <property type="entry name" value="Class II aaRS and biotin synthetases"/>
    <property type="match status" value="1"/>
</dbReference>
<keyword evidence="5" id="KW-0820">tRNA-binding</keyword>
<keyword evidence="11" id="KW-0694">RNA-binding</keyword>
<dbReference type="PANTHER" id="PTHR11777">
    <property type="entry name" value="ALANYL-TRNA SYNTHETASE"/>
    <property type="match status" value="1"/>
</dbReference>
<keyword evidence="8" id="KW-0547">Nucleotide-binding</keyword>
<dbReference type="Gene3D" id="3.10.310.40">
    <property type="match status" value="1"/>
</dbReference>
<dbReference type="InterPro" id="IPR045864">
    <property type="entry name" value="aa-tRNA-synth_II/BPL/LPL"/>
</dbReference>
<sequence length="875" mass="96336">MYTGNQLRDMFLNFFASKGHRILPSASLIPKDDPTLLLTVAGMVPFKPYFMRKVEPPFPRATTSQKCVRTPDLEVVGKTARHHTFFEMLGNFSFGDYFKAEAIPWAWEFVTEVLKLPIDQLWITVHPEDEEAKNLWIEKTGVSPERIKYDPENLWAAGPVGPCGYCSEIYVDLGESRGCGKPDCALGCDCDRFLEIWNLVFMQYNRDESGLLTPLPKQNIDTGMGLERIASVMQGAASNFDTDLFLPIINKVSELSGIPYHDSPKNDVAMKVVADHTRAVSFMLSDGIRPGSEGRGYVLRRILRRAIRYARLLGIDKPFLEQIFLIIQKDYSHHYPELKENENFILNHLRLEEKNFQATLEQGTQILQDKVKTLQEAGETMLSGADAFYLYETYGFPVELTEEMLIEQGMSVDMETFNAAAEEHRRLAKEQSQQMKAVQESAAISEKAKALGTTPFLGYHELAAHTKVEALFRDGEEVKDAAEGDEVLIFLRESPFYAESGGQISDSGLIRSLRAEAKLIEVKKGVTGTVYHRFLLTQGVLHTGDEVEALVDEHLRLATARHHSATHLLQSALRAVLGEHVQQAGSLVTPDRLRFDFTHFSALTSAELQRVEDLLNKAVLANMPVAAEEMSLDAAKASGATALFGEKYGDTVRVVSMGDYSLELCGGTHIRATGDIGLVKIISEGGIGAGLRRIEAVAGAEALKYMRSLNDQILDAAQLLKAQPSDLLKRIQGLLVQVKDLEKEVQQLNAKVAKSEVESLLQQVKDVEGVPVLAAKVSAQDMDTLRNTADLLKDKMKDGVLVLGAAVEGKVNWVTVVTPVGLRGLHAGQIIKEVAKITGGGGGGRPDMAQAGGKDAAKLGEALDQVPAIIKSHIK</sequence>
<dbReference type="SUPFAM" id="SSF50447">
    <property type="entry name" value="Translation proteins"/>
    <property type="match status" value="1"/>
</dbReference>
<dbReference type="GO" id="GO:0006419">
    <property type="term" value="P:alanyl-tRNA aminoacylation"/>
    <property type="evidence" value="ECO:0007669"/>
    <property type="project" value="InterPro"/>
</dbReference>
<dbReference type="InterPro" id="IPR018164">
    <property type="entry name" value="Ala-tRNA-synth_IIc_N"/>
</dbReference>
<evidence type="ECO:0000256" key="14">
    <source>
        <dbReference type="SAM" id="Coils"/>
    </source>
</evidence>
<dbReference type="GO" id="GO:0005829">
    <property type="term" value="C:cytosol"/>
    <property type="evidence" value="ECO:0007669"/>
    <property type="project" value="TreeGrafter"/>
</dbReference>
<dbReference type="InterPro" id="IPR018162">
    <property type="entry name" value="Ala-tRNA-ligase_IIc_anticod-bd"/>
</dbReference>
<organism evidence="16">
    <name type="scientific">bioreactor metagenome</name>
    <dbReference type="NCBI Taxonomy" id="1076179"/>
    <lineage>
        <taxon>unclassified sequences</taxon>
        <taxon>metagenomes</taxon>
        <taxon>ecological metagenomes</taxon>
    </lineage>
</organism>